<keyword evidence="2" id="KW-0472">Membrane</keyword>
<evidence type="ECO:0000313" key="4">
    <source>
        <dbReference type="EMBL" id="AFV87918.1"/>
    </source>
</evidence>
<keyword evidence="2" id="KW-0812">Transmembrane</keyword>
<feature type="compositionally biased region" description="Basic and acidic residues" evidence="1">
    <location>
        <begin position="434"/>
        <end position="452"/>
    </location>
</feature>
<dbReference type="eggNOG" id="COG1657">
    <property type="taxonomic scope" value="Bacteria"/>
</dbReference>
<dbReference type="EMBL" id="CP003493">
    <property type="protein sequence ID" value="AFV87918.1"/>
    <property type="molecule type" value="Genomic_DNA"/>
</dbReference>
<gene>
    <name evidence="4" type="ordered locus">PACID_00670</name>
</gene>
<evidence type="ECO:0000256" key="1">
    <source>
        <dbReference type="SAM" id="MobiDB-lite"/>
    </source>
</evidence>
<dbReference type="STRING" id="1171373.PACID_00670"/>
<reference evidence="4 5" key="1">
    <citation type="journal article" date="2012" name="BMC Genomics">
        <title>The genome sequence of Propionibacterium acidipropionici provides insights into its biotechnological and industrial potential.</title>
        <authorList>
            <person name="Parizzi L.P."/>
            <person name="Grassi M.C."/>
            <person name="Llerena L.A."/>
            <person name="Carazzolle M.F."/>
            <person name="Queiroz V.L."/>
            <person name="Lunardi I."/>
            <person name="Zeidler A.F."/>
            <person name="Teixeira P.J."/>
            <person name="Mieczkowski P."/>
            <person name="Rincones J."/>
            <person name="Pereira G.A."/>
        </authorList>
    </citation>
    <scope>NUCLEOTIDE SEQUENCE [LARGE SCALE GENOMIC DNA]</scope>
    <source>
        <strain evidence="5">ATCC 4875 / DSM 20272 / JCM 6432 / NBRC 12425 / NCIMB 8070</strain>
    </source>
</reference>
<dbReference type="HOGENOM" id="CLU_558792_0_0_11"/>
<evidence type="ECO:0008006" key="6">
    <source>
        <dbReference type="Google" id="ProtNLM"/>
    </source>
</evidence>
<name>K7RST7_ACIA4</name>
<sequence length="488" mass="49947">MGTAALMSRLAARVPARLAAAMLAVMLAAAGLLAAAVSGATPAHAQGTDSRTNSAVAWLAAQPTGSLTLEQRADLALGLEAAGAPADRVSVSVQQLGFLVSSGDMSKLSVTELAKTILAVSIAGQDPASVDGVDLVTELTGRIGARPAQPGQFLTDYGSELSAQSWGILALARVGKLPDETLDFLRSRQCKDGTFDADPVNGCHGQPAYVDQALALTALVAGQQRVAQQGAAIKKAVAWEVKELNGPIGHVPATAASYLVWPMSAWKNETASRQAKSLVLGQQILASGYKGAVGAIGAETPDLLRDLQAKRLVPAPGLTAAGLLGMNPVDLTRYRYAARAGWSGVPGVPAQVVASAATVSRGGSVKVLATGFAAGEQLSATLTGFRGTVASAAVGKDGQATLTVSTKTVSAQGYTLRIAGGKKAAETRLVVTDPRPRAEDRTSRQGGKRSDEVRWPLMSAGTTVAGGVGLLALLVAAALVLRRTNRRR</sequence>
<keyword evidence="2" id="KW-1133">Transmembrane helix</keyword>
<organism evidence="4 5">
    <name type="scientific">Acidipropionibacterium acidipropionici (strain ATCC 4875 / DSM 20272 / JCM 6432 / NBRC 12425 / NCIMB 8070 / 4)</name>
    <name type="common">Propionibacterium acidipropionici</name>
    <dbReference type="NCBI Taxonomy" id="1171373"/>
    <lineage>
        <taxon>Bacteria</taxon>
        <taxon>Bacillati</taxon>
        <taxon>Actinomycetota</taxon>
        <taxon>Actinomycetes</taxon>
        <taxon>Propionibacteriales</taxon>
        <taxon>Propionibacteriaceae</taxon>
        <taxon>Acidipropionibacterium</taxon>
    </lineage>
</organism>
<evidence type="ECO:0000313" key="5">
    <source>
        <dbReference type="Proteomes" id="UP000000214"/>
    </source>
</evidence>
<feature type="chain" id="PRO_5003910305" description="LPXTG-motif cell wall anchor domain-containing protein" evidence="3">
    <location>
        <begin position="46"/>
        <end position="488"/>
    </location>
</feature>
<dbReference type="SUPFAM" id="SSF48239">
    <property type="entry name" value="Terpenoid cyclases/Protein prenyltransferases"/>
    <property type="match status" value="1"/>
</dbReference>
<accession>K7RST7</accession>
<dbReference type="KEGG" id="pbo:PACID_00670"/>
<evidence type="ECO:0000256" key="2">
    <source>
        <dbReference type="SAM" id="Phobius"/>
    </source>
</evidence>
<dbReference type="InterPro" id="IPR008930">
    <property type="entry name" value="Terpenoid_cyclase/PrenylTrfase"/>
</dbReference>
<dbReference type="Proteomes" id="UP000000214">
    <property type="component" value="Chromosome"/>
</dbReference>
<feature type="transmembrane region" description="Helical" evidence="2">
    <location>
        <begin position="455"/>
        <end position="481"/>
    </location>
</feature>
<proteinExistence type="predicted"/>
<keyword evidence="3" id="KW-0732">Signal</keyword>
<feature type="signal peptide" evidence="3">
    <location>
        <begin position="1"/>
        <end position="45"/>
    </location>
</feature>
<dbReference type="PATRIC" id="fig|1171373.8.peg.65"/>
<dbReference type="AlphaFoldDB" id="K7RST7"/>
<protein>
    <recommendedName>
        <fullName evidence="6">LPXTG-motif cell wall anchor domain-containing protein</fullName>
    </recommendedName>
</protein>
<evidence type="ECO:0000256" key="3">
    <source>
        <dbReference type="SAM" id="SignalP"/>
    </source>
</evidence>
<feature type="region of interest" description="Disordered" evidence="1">
    <location>
        <begin position="433"/>
        <end position="452"/>
    </location>
</feature>
<dbReference type="Gene3D" id="1.50.10.20">
    <property type="match status" value="1"/>
</dbReference>